<dbReference type="NCBIfam" id="TIGR00252">
    <property type="entry name" value="YraN family protein"/>
    <property type="match status" value="1"/>
</dbReference>
<proteinExistence type="inferred from homology"/>
<dbReference type="Proteomes" id="UP001589643">
    <property type="component" value="Unassembled WGS sequence"/>
</dbReference>
<dbReference type="CDD" id="cd20736">
    <property type="entry name" value="PoNe_Nuclease"/>
    <property type="match status" value="1"/>
</dbReference>
<accession>A0ABV5EST3</accession>
<organism evidence="3 4">
    <name type="scientific">Microbacterium plantarum</name>
    <dbReference type="NCBI Taxonomy" id="1816425"/>
    <lineage>
        <taxon>Bacteria</taxon>
        <taxon>Bacillati</taxon>
        <taxon>Actinomycetota</taxon>
        <taxon>Actinomycetes</taxon>
        <taxon>Micrococcales</taxon>
        <taxon>Microbacteriaceae</taxon>
        <taxon>Microbacterium</taxon>
    </lineage>
</organism>
<gene>
    <name evidence="3" type="ORF">AB7P39_09220</name>
</gene>
<dbReference type="Pfam" id="PF02021">
    <property type="entry name" value="UPF0102"/>
    <property type="match status" value="1"/>
</dbReference>
<dbReference type="NCBIfam" id="NF009150">
    <property type="entry name" value="PRK12497.1-3"/>
    <property type="match status" value="1"/>
</dbReference>
<reference evidence="3 4" key="1">
    <citation type="submission" date="2024-08" db="EMBL/GenBank/DDBJ databases">
        <title>Heavy metals resistant antinobacteria isolated from wastewater.</title>
        <authorList>
            <person name="Roman Ponce B."/>
            <person name="Blanco Mercado M.A."/>
            <person name="Avila Aldana I.N."/>
            <person name="Morales Arrieta S."/>
        </authorList>
    </citation>
    <scope>NUCLEOTIDE SEQUENCE [LARGE SCALE GENOMIC DNA]</scope>
    <source>
        <strain evidence="4">sma-1</strain>
    </source>
</reference>
<keyword evidence="4" id="KW-1185">Reference proteome</keyword>
<comment type="caution">
    <text evidence="3">The sequence shown here is derived from an EMBL/GenBank/DDBJ whole genome shotgun (WGS) entry which is preliminary data.</text>
</comment>
<protein>
    <recommendedName>
        <fullName evidence="2">UPF0102 protein AB7P39_09220</fullName>
    </recommendedName>
</protein>
<dbReference type="PANTHER" id="PTHR34039">
    <property type="entry name" value="UPF0102 PROTEIN YRAN"/>
    <property type="match status" value="1"/>
</dbReference>
<dbReference type="HAMAP" id="MF_00048">
    <property type="entry name" value="UPF0102"/>
    <property type="match status" value="1"/>
</dbReference>
<dbReference type="SUPFAM" id="SSF52980">
    <property type="entry name" value="Restriction endonuclease-like"/>
    <property type="match status" value="1"/>
</dbReference>
<evidence type="ECO:0000313" key="3">
    <source>
        <dbReference type="EMBL" id="MFB8893022.1"/>
    </source>
</evidence>
<dbReference type="InterPro" id="IPR011856">
    <property type="entry name" value="tRNA_endonuc-like_dom_sf"/>
</dbReference>
<dbReference type="InterPro" id="IPR011335">
    <property type="entry name" value="Restrct_endonuc-II-like"/>
</dbReference>
<name>A0ABV5EST3_9MICO</name>
<dbReference type="Gene3D" id="3.40.1350.10">
    <property type="match status" value="1"/>
</dbReference>
<sequence>MAAKDDRGRAGEERAARHLTRLGYDILDRNWRDRQGEIDIVAVSRDELVIVEVKTRRTAAYGHPFEAVDERKKDRLWRLACAWIAAHPGEVRGRRIRLDVIGITGDDVDTAALEHVEDLR</sequence>
<evidence type="ECO:0000256" key="1">
    <source>
        <dbReference type="ARBA" id="ARBA00006738"/>
    </source>
</evidence>
<evidence type="ECO:0000313" key="4">
    <source>
        <dbReference type="Proteomes" id="UP001589643"/>
    </source>
</evidence>
<dbReference type="EMBL" id="JBHLHV010000001">
    <property type="protein sequence ID" value="MFB8893022.1"/>
    <property type="molecule type" value="Genomic_DNA"/>
</dbReference>
<dbReference type="InterPro" id="IPR003509">
    <property type="entry name" value="UPF0102_YraN-like"/>
</dbReference>
<dbReference type="PANTHER" id="PTHR34039:SF1">
    <property type="entry name" value="UPF0102 PROTEIN YRAN"/>
    <property type="match status" value="1"/>
</dbReference>
<comment type="similarity">
    <text evidence="1 2">Belongs to the UPF0102 family.</text>
</comment>
<dbReference type="NCBIfam" id="NF009154">
    <property type="entry name" value="PRK12497.3-3"/>
    <property type="match status" value="1"/>
</dbReference>
<dbReference type="RefSeq" id="WP_378718462.1">
    <property type="nucleotide sequence ID" value="NZ_JBHLHV010000001.1"/>
</dbReference>
<evidence type="ECO:0000256" key="2">
    <source>
        <dbReference type="HAMAP-Rule" id="MF_00048"/>
    </source>
</evidence>